<name>E8WX32_GRATM</name>
<sequence length="584" mass="63231">MAQAQADTSPNTIYVHANILTGAHLRGNDPSGVPARATALAVTNASVVAVGGDEELLRLKGPHTQVVDLDGAFVMPGFNDAHTHMASGGQQRLSVDLDATPSLADMLERIKAYTASAKPGQWIQGAGWDHTLWANKTLPSRQDLDTVTGGHPAVFYRTDGHIVVANSAALLAAGISSATTAPQGSKIDRDKDGVPTGIVRESPAIAMIMAKVPPPDPDVRRKALEVAIADALAHGVTSVQDFSDWDDWLVLESMEHTGKLNLRVSEWMDFNLPLSTLKRRRATHDANDPLLHLGQLKAFMDGSLGSRTAALREGYADDPNNSGLSRYEQDKVNNMAAERAAAGFQLGFHAIGDEANDVALNAFEAAEQVGVPADAKAQMAHPDSDVSEGAPAEYTGKDMRFRVEHAQVVLPEDFERFHTLGVVASMQPSHLLTDMKWAGDRLGPERSKDAYAWRSMLDHHVPLAFGTDYPVESISPFRGLYSAVTRANEGRTMTFHTEQRLTIQEAIYAYTQGSAYAEFRETRKGRLEAGYLADFVVLDHDLTKATPDEILRTKVLRTVVGGRMVFQAGNQVMPSGRKAALDAE</sequence>
<dbReference type="HOGENOM" id="CLU_009942_1_0_0"/>
<dbReference type="STRING" id="1198114.AciX9_1540"/>
<dbReference type="eggNOG" id="COG1574">
    <property type="taxonomic scope" value="Bacteria"/>
</dbReference>
<dbReference type="KEGG" id="acm:AciX9_1540"/>
<dbReference type="Proteomes" id="UP000000343">
    <property type="component" value="Chromosome"/>
</dbReference>
<gene>
    <name evidence="2" type="ordered locus">AciX9_1540</name>
</gene>
<evidence type="ECO:0000313" key="3">
    <source>
        <dbReference type="Proteomes" id="UP000000343"/>
    </source>
</evidence>
<dbReference type="InterPro" id="IPR032466">
    <property type="entry name" value="Metal_Hydrolase"/>
</dbReference>
<keyword evidence="2" id="KW-0378">Hydrolase</keyword>
<evidence type="ECO:0000259" key="1">
    <source>
        <dbReference type="Pfam" id="PF07969"/>
    </source>
</evidence>
<protein>
    <submittedName>
        <fullName evidence="2">Amidohydrolase 3</fullName>
    </submittedName>
</protein>
<accession>E8WX32</accession>
<reference evidence="3" key="1">
    <citation type="submission" date="2011-01" db="EMBL/GenBank/DDBJ databases">
        <title>Complete sequence of chromosome of Acidobacterium sp. MP5ACTX9.</title>
        <authorList>
            <consortium name="US DOE Joint Genome Institute"/>
            <person name="Lucas S."/>
            <person name="Copeland A."/>
            <person name="Lapidus A."/>
            <person name="Cheng J.-F."/>
            <person name="Goodwin L."/>
            <person name="Pitluck S."/>
            <person name="Teshima H."/>
            <person name="Detter J.C."/>
            <person name="Han C."/>
            <person name="Tapia R."/>
            <person name="Land M."/>
            <person name="Hauser L."/>
            <person name="Kyrpides N."/>
            <person name="Ivanova N."/>
            <person name="Ovchinnikova G."/>
            <person name="Pagani I."/>
            <person name="Rawat S.R."/>
            <person name="Mannisto M."/>
            <person name="Haggblom M.M."/>
            <person name="Woyke T."/>
        </authorList>
    </citation>
    <scope>NUCLEOTIDE SEQUENCE [LARGE SCALE GENOMIC DNA]</scope>
    <source>
        <strain evidence="3">MP5ACTX9</strain>
    </source>
</reference>
<dbReference type="SUPFAM" id="SSF51338">
    <property type="entry name" value="Composite domain of metallo-dependent hydrolases"/>
    <property type="match status" value="1"/>
</dbReference>
<dbReference type="Gene3D" id="3.10.310.70">
    <property type="match status" value="1"/>
</dbReference>
<dbReference type="AlphaFoldDB" id="E8WX32"/>
<feature type="domain" description="Amidohydrolase 3" evidence="1">
    <location>
        <begin position="65"/>
        <end position="566"/>
    </location>
</feature>
<organism evidence="3">
    <name type="scientific">Granulicella tundricola (strain ATCC BAA-1859 / DSM 23138 / MP5ACTX9)</name>
    <dbReference type="NCBI Taxonomy" id="1198114"/>
    <lineage>
        <taxon>Bacteria</taxon>
        <taxon>Pseudomonadati</taxon>
        <taxon>Acidobacteriota</taxon>
        <taxon>Terriglobia</taxon>
        <taxon>Terriglobales</taxon>
        <taxon>Acidobacteriaceae</taxon>
        <taxon>Granulicella</taxon>
    </lineage>
</organism>
<keyword evidence="3" id="KW-1185">Reference proteome</keyword>
<dbReference type="Gene3D" id="3.20.20.140">
    <property type="entry name" value="Metal-dependent hydrolases"/>
    <property type="match status" value="1"/>
</dbReference>
<dbReference type="CDD" id="cd01300">
    <property type="entry name" value="YtcJ_like"/>
    <property type="match status" value="1"/>
</dbReference>
<dbReference type="InterPro" id="IPR011059">
    <property type="entry name" value="Metal-dep_hydrolase_composite"/>
</dbReference>
<dbReference type="SUPFAM" id="SSF51556">
    <property type="entry name" value="Metallo-dependent hydrolases"/>
    <property type="match status" value="1"/>
</dbReference>
<dbReference type="PaxDb" id="1198114-AciX9_1540"/>
<dbReference type="Gene3D" id="2.30.40.10">
    <property type="entry name" value="Urease, subunit C, domain 1"/>
    <property type="match status" value="1"/>
</dbReference>
<evidence type="ECO:0000313" key="2">
    <source>
        <dbReference type="EMBL" id="ADW68593.1"/>
    </source>
</evidence>
<dbReference type="PANTHER" id="PTHR22642">
    <property type="entry name" value="IMIDAZOLONEPROPIONASE"/>
    <property type="match status" value="1"/>
</dbReference>
<proteinExistence type="predicted"/>
<dbReference type="EMBL" id="CP002480">
    <property type="protein sequence ID" value="ADW68593.1"/>
    <property type="molecule type" value="Genomic_DNA"/>
</dbReference>
<dbReference type="GO" id="GO:0016810">
    <property type="term" value="F:hydrolase activity, acting on carbon-nitrogen (but not peptide) bonds"/>
    <property type="evidence" value="ECO:0007669"/>
    <property type="project" value="InterPro"/>
</dbReference>
<dbReference type="PANTHER" id="PTHR22642:SF2">
    <property type="entry name" value="PROTEIN LONG AFTER FAR-RED 3"/>
    <property type="match status" value="1"/>
</dbReference>
<dbReference type="InterPro" id="IPR013108">
    <property type="entry name" value="Amidohydro_3"/>
</dbReference>
<dbReference type="Pfam" id="PF07969">
    <property type="entry name" value="Amidohydro_3"/>
    <property type="match status" value="1"/>
</dbReference>
<dbReference type="InterPro" id="IPR033932">
    <property type="entry name" value="YtcJ-like"/>
</dbReference>